<dbReference type="RefSeq" id="WP_076167447.1">
    <property type="nucleotide sequence ID" value="NZ_MRTP01000001.1"/>
</dbReference>
<dbReference type="FunFam" id="3.40.250.10:FF:000035">
    <property type="entry name" value="Thiosulfate sulfurtransferase"/>
    <property type="match status" value="1"/>
</dbReference>
<evidence type="ECO:0000313" key="5">
    <source>
        <dbReference type="Proteomes" id="UP000187172"/>
    </source>
</evidence>
<dbReference type="AlphaFoldDB" id="A0A1R1F2E5"/>
<evidence type="ECO:0000256" key="1">
    <source>
        <dbReference type="ARBA" id="ARBA00022679"/>
    </source>
</evidence>
<keyword evidence="1 4" id="KW-0808">Transferase</keyword>
<sequence length="278" mass="31115">MSVLVNKAWVLARMYEPDVTIVDCRFMLGQPDAGRISYEENHIPGAVFLDLEKDLSSSVSEHGGRHPLPDTGQLAAKLGKIGINRETRVIAYDDQGGLYASRLWWLMSYMGHETVFVMNEGFSAWKDAGYPVSKDQPVRVPTTFTADVHPEMLVNLEDVRQAMKDPSIVILDSRESSRYLGLNETIDHTAGHIPGAKNKFWKGVLQDNGEWKSLDELKEYYKDVPKDHEIIVYCGSGVSACPNVLALTELGYPDVRLYAGSWSDWISYSENPIATGEE</sequence>
<organism evidence="4 5">
    <name type="scientific">Paenibacillus rhizosphaerae</name>
    <dbReference type="NCBI Taxonomy" id="297318"/>
    <lineage>
        <taxon>Bacteria</taxon>
        <taxon>Bacillati</taxon>
        <taxon>Bacillota</taxon>
        <taxon>Bacilli</taxon>
        <taxon>Bacillales</taxon>
        <taxon>Paenibacillaceae</taxon>
        <taxon>Paenibacillus</taxon>
    </lineage>
</organism>
<feature type="domain" description="Rhodanese" evidence="3">
    <location>
        <begin position="15"/>
        <end position="134"/>
    </location>
</feature>
<dbReference type="SMART" id="SM00450">
    <property type="entry name" value="RHOD"/>
    <property type="match status" value="2"/>
</dbReference>
<keyword evidence="5" id="KW-1185">Reference proteome</keyword>
<feature type="domain" description="Rhodanese" evidence="3">
    <location>
        <begin position="164"/>
        <end position="274"/>
    </location>
</feature>
<proteinExistence type="predicted"/>
<accession>A0A1R1F2E5</accession>
<dbReference type="PROSITE" id="PS50206">
    <property type="entry name" value="RHODANESE_3"/>
    <property type="match status" value="2"/>
</dbReference>
<dbReference type="GO" id="GO:0004792">
    <property type="term" value="F:thiosulfate-cyanide sulfurtransferase activity"/>
    <property type="evidence" value="ECO:0007669"/>
    <property type="project" value="InterPro"/>
</dbReference>
<dbReference type="CDD" id="cd01448">
    <property type="entry name" value="TST_Repeat_1"/>
    <property type="match status" value="1"/>
</dbReference>
<evidence type="ECO:0000259" key="3">
    <source>
        <dbReference type="PROSITE" id="PS50206"/>
    </source>
</evidence>
<dbReference type="STRING" id="297318.BK138_06430"/>
<gene>
    <name evidence="4" type="ORF">BK138_06430</name>
</gene>
<evidence type="ECO:0000313" key="4">
    <source>
        <dbReference type="EMBL" id="OMF58182.1"/>
    </source>
</evidence>
<dbReference type="InterPro" id="IPR036873">
    <property type="entry name" value="Rhodanese-like_dom_sf"/>
</dbReference>
<keyword evidence="2" id="KW-0677">Repeat</keyword>
<protein>
    <submittedName>
        <fullName evidence="4">Sulfurtransferase</fullName>
    </submittedName>
</protein>
<dbReference type="SUPFAM" id="SSF52821">
    <property type="entry name" value="Rhodanese/Cell cycle control phosphatase"/>
    <property type="match status" value="2"/>
</dbReference>
<dbReference type="Pfam" id="PF00581">
    <property type="entry name" value="Rhodanese"/>
    <property type="match status" value="2"/>
</dbReference>
<dbReference type="Proteomes" id="UP000187172">
    <property type="component" value="Unassembled WGS sequence"/>
</dbReference>
<dbReference type="EMBL" id="MRTP01000001">
    <property type="protein sequence ID" value="OMF58182.1"/>
    <property type="molecule type" value="Genomic_DNA"/>
</dbReference>
<dbReference type="PANTHER" id="PTHR11364:SF27">
    <property type="entry name" value="SULFURTRANSFERASE"/>
    <property type="match status" value="1"/>
</dbReference>
<dbReference type="CDD" id="cd01449">
    <property type="entry name" value="TST_Repeat_2"/>
    <property type="match status" value="1"/>
</dbReference>
<comment type="caution">
    <text evidence="4">The sequence shown here is derived from an EMBL/GenBank/DDBJ whole genome shotgun (WGS) entry which is preliminary data.</text>
</comment>
<dbReference type="Gene3D" id="3.40.250.10">
    <property type="entry name" value="Rhodanese-like domain"/>
    <property type="match status" value="2"/>
</dbReference>
<dbReference type="InterPro" id="IPR045078">
    <property type="entry name" value="TST/MPST-like"/>
</dbReference>
<dbReference type="PROSITE" id="PS00380">
    <property type="entry name" value="RHODANESE_1"/>
    <property type="match status" value="1"/>
</dbReference>
<name>A0A1R1F2E5_9BACL</name>
<dbReference type="InterPro" id="IPR001307">
    <property type="entry name" value="Thiosulphate_STrfase_CS"/>
</dbReference>
<dbReference type="PANTHER" id="PTHR11364">
    <property type="entry name" value="THIOSULFATE SULFERTANSFERASE"/>
    <property type="match status" value="1"/>
</dbReference>
<evidence type="ECO:0000256" key="2">
    <source>
        <dbReference type="ARBA" id="ARBA00022737"/>
    </source>
</evidence>
<dbReference type="InterPro" id="IPR001763">
    <property type="entry name" value="Rhodanese-like_dom"/>
</dbReference>
<reference evidence="4 5" key="1">
    <citation type="submission" date="2016-11" db="EMBL/GenBank/DDBJ databases">
        <title>Paenibacillus species isolates.</title>
        <authorList>
            <person name="Beno S.M."/>
        </authorList>
    </citation>
    <scope>NUCLEOTIDE SEQUENCE [LARGE SCALE GENOMIC DNA]</scope>
    <source>
        <strain evidence="4 5">FSL R5-0378</strain>
    </source>
</reference>